<feature type="region of interest" description="Disordered" evidence="1">
    <location>
        <begin position="1"/>
        <end position="22"/>
    </location>
</feature>
<name>A0A1P8UP71_9RHOB</name>
<organism evidence="2 3">
    <name type="scientific">Salipiger abyssi</name>
    <dbReference type="NCBI Taxonomy" id="1250539"/>
    <lineage>
        <taxon>Bacteria</taxon>
        <taxon>Pseudomonadati</taxon>
        <taxon>Pseudomonadota</taxon>
        <taxon>Alphaproteobacteria</taxon>
        <taxon>Rhodobacterales</taxon>
        <taxon>Roseobacteraceae</taxon>
        <taxon>Salipiger</taxon>
    </lineage>
</organism>
<sequence length="139" mass="15078">MPAHHDRAALSGQQGRPCGQRQACPLDGPRDTICPLVGDNTDHLSGAGVFDFDHLARVGATPSAAHHFVQHEDGSRLRAVIEKQVDLRAVVHVFIRCHQGYASGQTAAGHASGQTTIGQTHPHKRLCMIANEIYKYTVR</sequence>
<reference evidence="2 3" key="1">
    <citation type="submission" date="2016-04" db="EMBL/GenBank/DDBJ databases">
        <title>Deep-sea bacteria in the southern Pacific.</title>
        <authorList>
            <person name="Tang K."/>
        </authorList>
    </citation>
    <scope>NUCLEOTIDE SEQUENCE [LARGE SCALE GENOMIC DNA]</scope>
    <source>
        <strain evidence="2 3">JLT2014</strain>
    </source>
</reference>
<gene>
    <name evidence="2" type="ORF">Ga0080574_TMP814</name>
</gene>
<evidence type="ECO:0000313" key="2">
    <source>
        <dbReference type="EMBL" id="APZ51148.1"/>
    </source>
</evidence>
<dbReference type="Proteomes" id="UP000187059">
    <property type="component" value="Chromosome"/>
</dbReference>
<accession>A0A1P8UP71</accession>
<protein>
    <submittedName>
        <fullName evidence="2">Uncharacterized protein</fullName>
    </submittedName>
</protein>
<proteinExistence type="predicted"/>
<evidence type="ECO:0000256" key="1">
    <source>
        <dbReference type="SAM" id="MobiDB-lite"/>
    </source>
</evidence>
<dbReference type="AlphaFoldDB" id="A0A1P8UP71"/>
<dbReference type="KEGG" id="paby:Ga0080574_TMP814"/>
<dbReference type="EMBL" id="CP015093">
    <property type="protein sequence ID" value="APZ51148.1"/>
    <property type="molecule type" value="Genomic_DNA"/>
</dbReference>
<keyword evidence="3" id="KW-1185">Reference proteome</keyword>
<evidence type="ECO:0000313" key="3">
    <source>
        <dbReference type="Proteomes" id="UP000187059"/>
    </source>
</evidence>